<dbReference type="EMBL" id="LT960611">
    <property type="protein sequence ID" value="SON48122.1"/>
    <property type="molecule type" value="Genomic_DNA"/>
</dbReference>
<name>A0A2N8Z8A4_9VIBR</name>
<dbReference type="KEGG" id="vta:A0143"/>
<proteinExistence type="predicted"/>
<dbReference type="Gene3D" id="1.10.357.10">
    <property type="entry name" value="Tetracycline Repressor, domain 2"/>
    <property type="match status" value="1"/>
</dbReference>
<dbReference type="GO" id="GO:0000976">
    <property type="term" value="F:transcription cis-regulatory region binding"/>
    <property type="evidence" value="ECO:0007669"/>
    <property type="project" value="TreeGrafter"/>
</dbReference>
<dbReference type="InterPro" id="IPR009057">
    <property type="entry name" value="Homeodomain-like_sf"/>
</dbReference>
<dbReference type="SUPFAM" id="SSF46689">
    <property type="entry name" value="Homeodomain-like"/>
    <property type="match status" value="1"/>
</dbReference>
<keyword evidence="5" id="KW-1185">Reference proteome</keyword>
<evidence type="ECO:0000313" key="4">
    <source>
        <dbReference type="EMBL" id="SON48122.1"/>
    </source>
</evidence>
<evidence type="ECO:0000256" key="1">
    <source>
        <dbReference type="ARBA" id="ARBA00023125"/>
    </source>
</evidence>
<dbReference type="InterPro" id="IPR050109">
    <property type="entry name" value="HTH-type_TetR-like_transc_reg"/>
</dbReference>
<feature type="domain" description="HTH tetR-type" evidence="3">
    <location>
        <begin position="12"/>
        <end position="72"/>
    </location>
</feature>
<protein>
    <submittedName>
        <fullName evidence="4">Putative Transcriptional regulator</fullName>
    </submittedName>
</protein>
<keyword evidence="1 2" id="KW-0238">DNA-binding</keyword>
<dbReference type="RefSeq" id="WP_102521049.1">
    <property type="nucleotide sequence ID" value="NZ_LT960611.1"/>
</dbReference>
<sequence length="220" mass="25319">MVRKAGRPIEKTDARASLVFHARELFSSMPYEKVSTRMLAEKAGVNMAMILYYFGSKDGLFETMLRETMEPMKQHVSQLVTSSDTEGFLGIMKTYYAMMIKSPDFPRLLCRVMLMEESSIQRKLVEKVFKDVTLPAQRLLFQKMQQDGVIRPELDPDLCRMTYVSLMVFPFIAPPKMLDLHGVVLDEAYLKRLLNHNLSFIAHGFLLDPHSKLQGHSHDI</sequence>
<dbReference type="PANTHER" id="PTHR30055:SF233">
    <property type="entry name" value="REGULATORY PROTEIN TETR"/>
    <property type="match status" value="1"/>
</dbReference>
<dbReference type="Pfam" id="PF00440">
    <property type="entry name" value="TetR_N"/>
    <property type="match status" value="1"/>
</dbReference>
<evidence type="ECO:0000256" key="2">
    <source>
        <dbReference type="PROSITE-ProRule" id="PRU00335"/>
    </source>
</evidence>
<dbReference type="InterPro" id="IPR036271">
    <property type="entry name" value="Tet_transcr_reg_TetR-rel_C_sf"/>
</dbReference>
<dbReference type="AlphaFoldDB" id="A0A2N8Z8A4"/>
<reference evidence="4 5" key="1">
    <citation type="submission" date="2017-10" db="EMBL/GenBank/DDBJ databases">
        <authorList>
            <person name="Banno H."/>
            <person name="Chua N.-H."/>
        </authorList>
    </citation>
    <scope>NUCLEOTIDE SEQUENCE [LARGE SCALE GENOMIC DNA]</scope>
    <source>
        <strain evidence="4">Vibrio tapetis CECT4600</strain>
    </source>
</reference>
<dbReference type="PROSITE" id="PS50977">
    <property type="entry name" value="HTH_TETR_2"/>
    <property type="match status" value="1"/>
</dbReference>
<accession>A0A2N8Z8A4</accession>
<dbReference type="PANTHER" id="PTHR30055">
    <property type="entry name" value="HTH-TYPE TRANSCRIPTIONAL REGULATOR RUTR"/>
    <property type="match status" value="1"/>
</dbReference>
<organism evidence="4 5">
    <name type="scientific">Vibrio tapetis subsp. tapetis</name>
    <dbReference type="NCBI Taxonomy" id="1671868"/>
    <lineage>
        <taxon>Bacteria</taxon>
        <taxon>Pseudomonadati</taxon>
        <taxon>Pseudomonadota</taxon>
        <taxon>Gammaproteobacteria</taxon>
        <taxon>Vibrionales</taxon>
        <taxon>Vibrionaceae</taxon>
        <taxon>Vibrio</taxon>
    </lineage>
</organism>
<feature type="DNA-binding region" description="H-T-H motif" evidence="2">
    <location>
        <begin position="35"/>
        <end position="54"/>
    </location>
</feature>
<evidence type="ECO:0000259" key="3">
    <source>
        <dbReference type="PROSITE" id="PS50977"/>
    </source>
</evidence>
<evidence type="ECO:0000313" key="5">
    <source>
        <dbReference type="Proteomes" id="UP000235828"/>
    </source>
</evidence>
<dbReference type="OrthoDB" id="9151800at2"/>
<dbReference type="InterPro" id="IPR001647">
    <property type="entry name" value="HTH_TetR"/>
</dbReference>
<gene>
    <name evidence="4" type="ORF">VTAP4600_A0143</name>
</gene>
<dbReference type="SUPFAM" id="SSF48498">
    <property type="entry name" value="Tetracyclin repressor-like, C-terminal domain"/>
    <property type="match status" value="1"/>
</dbReference>
<dbReference type="Proteomes" id="UP000235828">
    <property type="component" value="Chromosome A"/>
</dbReference>
<dbReference type="GO" id="GO:0003700">
    <property type="term" value="F:DNA-binding transcription factor activity"/>
    <property type="evidence" value="ECO:0007669"/>
    <property type="project" value="TreeGrafter"/>
</dbReference>